<dbReference type="HOGENOM" id="CLU_137269_0_0_9"/>
<comment type="caution">
    <text evidence="2">The sequence shown here is derived from an EMBL/GenBank/DDBJ whole genome shotgun (WGS) entry which is preliminary data.</text>
</comment>
<evidence type="ECO:0000313" key="2">
    <source>
        <dbReference type="EMBL" id="EEV00894.1"/>
    </source>
</evidence>
<reference evidence="2 3" key="1">
    <citation type="submission" date="2009-08" db="EMBL/GenBank/DDBJ databases">
        <authorList>
            <person name="Weinstock G."/>
            <person name="Sodergren E."/>
            <person name="Clifton S."/>
            <person name="Fulton L."/>
            <person name="Fulton B."/>
            <person name="Courtney L."/>
            <person name="Fronick C."/>
            <person name="Harrison M."/>
            <person name="Strong C."/>
            <person name="Farmer C."/>
            <person name="Delahaunty K."/>
            <person name="Markovic C."/>
            <person name="Hall O."/>
            <person name="Minx P."/>
            <person name="Tomlinson C."/>
            <person name="Mitreva M."/>
            <person name="Nelson J."/>
            <person name="Hou S."/>
            <person name="Wollam A."/>
            <person name="Pepin K.H."/>
            <person name="Johnson M."/>
            <person name="Bhonagiri V."/>
            <person name="Nash W.E."/>
            <person name="Warren W."/>
            <person name="Chinwalla A."/>
            <person name="Mardis E.R."/>
            <person name="Wilson R.K."/>
        </authorList>
    </citation>
    <scope>NUCLEOTIDE SEQUENCE [LARGE SCALE GENOMIC DNA]</scope>
    <source>
        <strain evidence="2 3">L1-82</strain>
    </source>
</reference>
<protein>
    <recommendedName>
        <fullName evidence="4">DUF4320 family protein</fullName>
    </recommendedName>
</protein>
<dbReference type="Proteomes" id="UP000004828">
    <property type="component" value="Unassembled WGS sequence"/>
</dbReference>
<name>C7GBB3_9FIRM</name>
<evidence type="ECO:0008006" key="4">
    <source>
        <dbReference type="Google" id="ProtNLM"/>
    </source>
</evidence>
<gene>
    <name evidence="2" type="ORF">ROSINTL182_07197</name>
</gene>
<feature type="transmembrane region" description="Helical" evidence="1">
    <location>
        <begin position="20"/>
        <end position="41"/>
    </location>
</feature>
<dbReference type="Pfam" id="PF14208">
    <property type="entry name" value="DUF4320"/>
    <property type="match status" value="1"/>
</dbReference>
<dbReference type="InterPro" id="IPR025469">
    <property type="entry name" value="DUF4320"/>
</dbReference>
<keyword evidence="1" id="KW-1133">Transmembrane helix</keyword>
<proteinExistence type="predicted"/>
<keyword evidence="1" id="KW-0812">Transmembrane</keyword>
<dbReference type="EMBL" id="ABYJ02000102">
    <property type="protein sequence ID" value="EEV00894.1"/>
    <property type="molecule type" value="Genomic_DNA"/>
</dbReference>
<evidence type="ECO:0000256" key="1">
    <source>
        <dbReference type="SAM" id="Phobius"/>
    </source>
</evidence>
<sequence>MRQKMKRIYKIMRDKKGEGYIDAAVVVFCVMFVIALGVRIFPVFITKIQLDNFADELVREAEISGRVGSETTARQRTLEEKTGIHPAVSWSRTGKIQLNEEVTVTLTLQKDLGLFGKLRSFPVTIRARASGKSEVYWK</sequence>
<organism evidence="2 3">
    <name type="scientific">Roseburia intestinalis L1-82</name>
    <dbReference type="NCBI Taxonomy" id="536231"/>
    <lineage>
        <taxon>Bacteria</taxon>
        <taxon>Bacillati</taxon>
        <taxon>Bacillota</taxon>
        <taxon>Clostridia</taxon>
        <taxon>Lachnospirales</taxon>
        <taxon>Lachnospiraceae</taxon>
        <taxon>Roseburia</taxon>
    </lineage>
</organism>
<accession>C7GBB3</accession>
<dbReference type="AlphaFoldDB" id="C7GBB3"/>
<keyword evidence="1" id="KW-0472">Membrane</keyword>
<evidence type="ECO:0000313" key="3">
    <source>
        <dbReference type="Proteomes" id="UP000004828"/>
    </source>
</evidence>